<dbReference type="GO" id="GO:0048364">
    <property type="term" value="P:root development"/>
    <property type="evidence" value="ECO:0007669"/>
    <property type="project" value="InterPro"/>
</dbReference>
<name>A0A5K1H402_9MAGN</name>
<feature type="compositionally biased region" description="Low complexity" evidence="1">
    <location>
        <begin position="8"/>
        <end position="21"/>
    </location>
</feature>
<dbReference type="Gramene" id="NC9G0275300.1">
    <property type="protein sequence ID" value="NC9G0275300.1:cds"/>
    <property type="gene ID" value="NC9G0275300"/>
</dbReference>
<organism evidence="2">
    <name type="scientific">Nymphaea colorata</name>
    <name type="common">pocket water lily</name>
    <dbReference type="NCBI Taxonomy" id="210225"/>
    <lineage>
        <taxon>Eukaryota</taxon>
        <taxon>Viridiplantae</taxon>
        <taxon>Streptophyta</taxon>
        <taxon>Embryophyta</taxon>
        <taxon>Tracheophyta</taxon>
        <taxon>Spermatophyta</taxon>
        <taxon>Magnoliopsida</taxon>
        <taxon>Nymphaeales</taxon>
        <taxon>Nymphaeaceae</taxon>
        <taxon>Nymphaea</taxon>
    </lineage>
</organism>
<gene>
    <name evidence="2" type="ORF">NYM_LOCUS28200</name>
</gene>
<protein>
    <recommendedName>
        <fullName evidence="3">DUF241 domain-containing protein</fullName>
    </recommendedName>
</protein>
<dbReference type="EMBL" id="LR721787">
    <property type="protein sequence ID" value="VVW81357.1"/>
    <property type="molecule type" value="Genomic_DNA"/>
</dbReference>
<evidence type="ECO:0008006" key="3">
    <source>
        <dbReference type="Google" id="ProtNLM"/>
    </source>
</evidence>
<dbReference type="PANTHER" id="PTHR33070">
    <property type="entry name" value="OS06G0725500 PROTEIN"/>
    <property type="match status" value="1"/>
</dbReference>
<dbReference type="OrthoDB" id="1701699at2759"/>
<reference evidence="2" key="1">
    <citation type="submission" date="2019-09" db="EMBL/GenBank/DDBJ databases">
        <authorList>
            <person name="Zhang L."/>
        </authorList>
    </citation>
    <scope>NUCLEOTIDE SEQUENCE</scope>
</reference>
<feature type="region of interest" description="Disordered" evidence="1">
    <location>
        <begin position="1"/>
        <end position="21"/>
    </location>
</feature>
<accession>A0A5K1H402</accession>
<sequence length="290" mass="32949">MAVPKVNSSHTRTSSLPSSSHPTLGKVEDYLHLVKSWEVASPRSTTCGSFCSGFRNLIELFLCMDEFLQMPLSQQFLQQKESHVSQVMDDFLILLDVCGMVKDSLVQMREQLQGLSSLFRRRESSFHESIAFYRGIRRRMKKDMTKCLSLLKSMRSQTSAVRGDDHEVVGSILCDVKDSTVSTFELLVQMISGHKRSASVLSKLRSIGSRRCEKNEDEVGENEIERVDEALRALYACTSSEGERKNEVQIAERRMVDLELCLRETEAELDTMFRCLIKARVFLLNALTAC</sequence>
<dbReference type="PANTHER" id="PTHR33070:SF120">
    <property type="entry name" value="EXPRESSED PROTEIN"/>
    <property type="match status" value="1"/>
</dbReference>
<evidence type="ECO:0000256" key="1">
    <source>
        <dbReference type="SAM" id="MobiDB-lite"/>
    </source>
</evidence>
<proteinExistence type="predicted"/>
<dbReference type="AlphaFoldDB" id="A0A5K1H402"/>
<dbReference type="GO" id="GO:0048367">
    <property type="term" value="P:shoot system development"/>
    <property type="evidence" value="ECO:0007669"/>
    <property type="project" value="InterPro"/>
</dbReference>
<dbReference type="Pfam" id="PF03087">
    <property type="entry name" value="BPS1"/>
    <property type="match status" value="1"/>
</dbReference>
<evidence type="ECO:0000313" key="2">
    <source>
        <dbReference type="EMBL" id="VVW81357.1"/>
    </source>
</evidence>
<dbReference type="InterPro" id="IPR004320">
    <property type="entry name" value="BPS1_pln"/>
</dbReference>